<dbReference type="EMBL" id="LJPT01000159">
    <property type="protein sequence ID" value="KPW44613.1"/>
    <property type="molecule type" value="Genomic_DNA"/>
</dbReference>
<dbReference type="PATRIC" id="fig|251702.3.peg.1045"/>
<comment type="caution">
    <text evidence="1">The sequence shown here is derived from an EMBL/GenBank/DDBJ whole genome shotgun (WGS) entry which is preliminary data.</text>
</comment>
<dbReference type="Proteomes" id="UP000050425">
    <property type="component" value="Unassembled WGS sequence"/>
</dbReference>
<dbReference type="InterPro" id="IPR025409">
    <property type="entry name" value="DUF4303"/>
</dbReference>
<evidence type="ECO:0008006" key="3">
    <source>
        <dbReference type="Google" id="ProtNLM"/>
    </source>
</evidence>
<dbReference type="AlphaFoldDB" id="A0A0P9JCN9"/>
<gene>
    <name evidence="1" type="ORF">ALO88_200026</name>
</gene>
<protein>
    <recommendedName>
        <fullName evidence="3">DUF4303 domain-containing protein</fullName>
    </recommendedName>
</protein>
<sequence>MSKIDIGKLEENIRVAIEKVITRILAEFPKDEICAFALYSDSDARTLAPSFNLKAHLDTMQTEDPDDKTYYKWSPAEWSHEFYGADFFDDISKELARFSDAVDEGKSFELYRKEIFKVCVSVLNEFKSKLSDAIFVFTVTDFDDVAQETSWIKTLNSTGEAMEFEKWRLTV</sequence>
<evidence type="ECO:0000313" key="1">
    <source>
        <dbReference type="EMBL" id="KPW44613.1"/>
    </source>
</evidence>
<organism evidence="1 2">
    <name type="scientific">Pseudomonas syringae pv. antirrhini</name>
    <dbReference type="NCBI Taxonomy" id="251702"/>
    <lineage>
        <taxon>Bacteria</taxon>
        <taxon>Pseudomonadati</taxon>
        <taxon>Pseudomonadota</taxon>
        <taxon>Gammaproteobacteria</taxon>
        <taxon>Pseudomonadales</taxon>
        <taxon>Pseudomonadaceae</taxon>
        <taxon>Pseudomonas</taxon>
    </lineage>
</organism>
<evidence type="ECO:0000313" key="2">
    <source>
        <dbReference type="Proteomes" id="UP000050425"/>
    </source>
</evidence>
<name>A0A0P9JCN9_9PSED</name>
<reference evidence="1 2" key="1">
    <citation type="submission" date="2015-09" db="EMBL/GenBank/DDBJ databases">
        <title>Genome announcement of multiple Pseudomonas syringae strains.</title>
        <authorList>
            <person name="Thakur S."/>
            <person name="Wang P.W."/>
            <person name="Gong Y."/>
            <person name="Weir B.S."/>
            <person name="Guttman D.S."/>
        </authorList>
    </citation>
    <scope>NUCLEOTIDE SEQUENCE [LARGE SCALE GENOMIC DNA]</scope>
    <source>
        <strain evidence="1 2">ICMP4303</strain>
    </source>
</reference>
<dbReference type="Pfam" id="PF14136">
    <property type="entry name" value="DUF4303"/>
    <property type="match status" value="1"/>
</dbReference>
<proteinExistence type="predicted"/>
<dbReference type="RefSeq" id="WP_052507213.1">
    <property type="nucleotide sequence ID" value="NZ_LJPT01000159.1"/>
</dbReference>
<accession>A0A0P9JCN9</accession>